<dbReference type="Pfam" id="PF04545">
    <property type="entry name" value="Sigma70_r4"/>
    <property type="match status" value="1"/>
</dbReference>
<dbReference type="GO" id="GO:0006352">
    <property type="term" value="P:DNA-templated transcription initiation"/>
    <property type="evidence" value="ECO:0007669"/>
    <property type="project" value="InterPro"/>
</dbReference>
<evidence type="ECO:0000256" key="3">
    <source>
        <dbReference type="ARBA" id="ARBA00023082"/>
    </source>
</evidence>
<evidence type="ECO:0000259" key="8">
    <source>
        <dbReference type="Pfam" id="PF04545"/>
    </source>
</evidence>
<keyword evidence="10" id="KW-1185">Reference proteome</keyword>
<protein>
    <recommendedName>
        <fullName evidence="6">RNA polymerase sigma factor</fullName>
    </recommendedName>
</protein>
<dbReference type="InterPro" id="IPR000838">
    <property type="entry name" value="RNA_pol_sigma70_ECF_CS"/>
</dbReference>
<dbReference type="Pfam" id="PF04542">
    <property type="entry name" value="Sigma70_r2"/>
    <property type="match status" value="1"/>
</dbReference>
<dbReference type="GO" id="GO:0003677">
    <property type="term" value="F:DNA binding"/>
    <property type="evidence" value="ECO:0007669"/>
    <property type="project" value="UniProtKB-KW"/>
</dbReference>
<dbReference type="RefSeq" id="WP_366489894.1">
    <property type="nucleotide sequence ID" value="NZ_JACBZT010000001.1"/>
</dbReference>
<dbReference type="EMBL" id="JACBZT010000001">
    <property type="protein sequence ID" value="NYJ07904.1"/>
    <property type="molecule type" value="Genomic_DNA"/>
</dbReference>
<evidence type="ECO:0000256" key="4">
    <source>
        <dbReference type="ARBA" id="ARBA00023125"/>
    </source>
</evidence>
<gene>
    <name evidence="9" type="ORF">GGQ55_004182</name>
</gene>
<dbReference type="InterPro" id="IPR036388">
    <property type="entry name" value="WH-like_DNA-bd_sf"/>
</dbReference>
<keyword evidence="4 6" id="KW-0238">DNA-binding</keyword>
<evidence type="ECO:0000256" key="1">
    <source>
        <dbReference type="ARBA" id="ARBA00010641"/>
    </source>
</evidence>
<evidence type="ECO:0000256" key="2">
    <source>
        <dbReference type="ARBA" id="ARBA00023015"/>
    </source>
</evidence>
<dbReference type="InterPro" id="IPR013325">
    <property type="entry name" value="RNA_pol_sigma_r2"/>
</dbReference>
<dbReference type="NCBIfam" id="NF007227">
    <property type="entry name" value="PRK09645.1"/>
    <property type="match status" value="1"/>
</dbReference>
<evidence type="ECO:0000256" key="6">
    <source>
        <dbReference type="RuleBase" id="RU000716"/>
    </source>
</evidence>
<dbReference type="InterPro" id="IPR039425">
    <property type="entry name" value="RNA_pol_sigma-70-like"/>
</dbReference>
<feature type="domain" description="RNA polymerase sigma-70 region 4" evidence="8">
    <location>
        <begin position="118"/>
        <end position="166"/>
    </location>
</feature>
<evidence type="ECO:0000256" key="5">
    <source>
        <dbReference type="ARBA" id="ARBA00023163"/>
    </source>
</evidence>
<dbReference type="PANTHER" id="PTHR43133">
    <property type="entry name" value="RNA POLYMERASE ECF-TYPE SIGMA FACTO"/>
    <property type="match status" value="1"/>
</dbReference>
<dbReference type="PANTHER" id="PTHR43133:SF52">
    <property type="entry name" value="ECF RNA POLYMERASE SIGMA FACTOR SIGL"/>
    <property type="match status" value="1"/>
</dbReference>
<keyword evidence="3 6" id="KW-0731">Sigma factor</keyword>
<dbReference type="SUPFAM" id="SSF88659">
    <property type="entry name" value="Sigma3 and sigma4 domains of RNA polymerase sigma factors"/>
    <property type="match status" value="1"/>
</dbReference>
<name>A0A853CIS2_9ACTN</name>
<dbReference type="InterPro" id="IPR007630">
    <property type="entry name" value="RNA_pol_sigma70_r4"/>
</dbReference>
<dbReference type="InterPro" id="IPR013324">
    <property type="entry name" value="RNA_pol_sigma_r3/r4-like"/>
</dbReference>
<dbReference type="InterPro" id="IPR007627">
    <property type="entry name" value="RNA_pol_sigma70_r2"/>
</dbReference>
<evidence type="ECO:0000259" key="7">
    <source>
        <dbReference type="Pfam" id="PF04542"/>
    </source>
</evidence>
<dbReference type="Gene3D" id="1.10.1740.10">
    <property type="match status" value="1"/>
</dbReference>
<comment type="similarity">
    <text evidence="1 6">Belongs to the sigma-70 factor family. ECF subfamily.</text>
</comment>
<organism evidence="9 10">
    <name type="scientific">Petropleomorpha daqingensis</name>
    <dbReference type="NCBI Taxonomy" id="2026353"/>
    <lineage>
        <taxon>Bacteria</taxon>
        <taxon>Bacillati</taxon>
        <taxon>Actinomycetota</taxon>
        <taxon>Actinomycetes</taxon>
        <taxon>Geodermatophilales</taxon>
        <taxon>Geodermatophilaceae</taxon>
        <taxon>Petropleomorpha</taxon>
    </lineage>
</organism>
<accession>A0A853CIS2</accession>
<dbReference type="NCBIfam" id="TIGR02937">
    <property type="entry name" value="sigma70-ECF"/>
    <property type="match status" value="1"/>
</dbReference>
<evidence type="ECO:0000313" key="10">
    <source>
        <dbReference type="Proteomes" id="UP000541969"/>
    </source>
</evidence>
<dbReference type="Proteomes" id="UP000541969">
    <property type="component" value="Unassembled WGS sequence"/>
</dbReference>
<proteinExistence type="inferred from homology"/>
<keyword evidence="2 6" id="KW-0805">Transcription regulation</keyword>
<dbReference type="AlphaFoldDB" id="A0A853CIS2"/>
<reference evidence="9 10" key="1">
    <citation type="submission" date="2020-07" db="EMBL/GenBank/DDBJ databases">
        <title>Sequencing the genomes of 1000 actinobacteria strains.</title>
        <authorList>
            <person name="Klenk H.-P."/>
        </authorList>
    </citation>
    <scope>NUCLEOTIDE SEQUENCE [LARGE SCALE GENOMIC DNA]</scope>
    <source>
        <strain evidence="9 10">DSM 104001</strain>
    </source>
</reference>
<comment type="caution">
    <text evidence="9">The sequence shown here is derived from an EMBL/GenBank/DDBJ whole genome shotgun (WGS) entry which is preliminary data.</text>
</comment>
<dbReference type="InterPro" id="IPR014284">
    <property type="entry name" value="RNA_pol_sigma-70_dom"/>
</dbReference>
<feature type="domain" description="RNA polymerase sigma-70 region 2" evidence="7">
    <location>
        <begin position="18"/>
        <end position="86"/>
    </location>
</feature>
<evidence type="ECO:0000313" key="9">
    <source>
        <dbReference type="EMBL" id="NYJ07904.1"/>
    </source>
</evidence>
<dbReference type="PROSITE" id="PS01063">
    <property type="entry name" value="SIGMA70_ECF"/>
    <property type="match status" value="1"/>
</dbReference>
<dbReference type="CDD" id="cd06171">
    <property type="entry name" value="Sigma70_r4"/>
    <property type="match status" value="1"/>
</dbReference>
<dbReference type="SUPFAM" id="SSF88946">
    <property type="entry name" value="Sigma2 domain of RNA polymerase sigma factors"/>
    <property type="match status" value="1"/>
</dbReference>
<dbReference type="Gene3D" id="1.10.10.10">
    <property type="entry name" value="Winged helix-like DNA-binding domain superfamily/Winged helix DNA-binding domain"/>
    <property type="match status" value="1"/>
</dbReference>
<dbReference type="GO" id="GO:0016987">
    <property type="term" value="F:sigma factor activity"/>
    <property type="evidence" value="ECO:0007669"/>
    <property type="project" value="UniProtKB-KW"/>
</dbReference>
<keyword evidence="5 6" id="KW-0804">Transcription</keyword>
<sequence>MSRVGFTGSDDDATLRRLWDEHAGPLLAFVLRLTGGDRGRAEDVVQETLLQAWRHPEVLDPARGPVRPWLLTVARRVAIDHYRARQARPSEVGDEGLADLGIDDGIDEALERWLVSDALATLAPAHREALLHTYYAGRTVTEAATVLGIPVGTVKSRVFYGLRALKLALEERGVTT</sequence>